<accession>A0A3E1HDX1</accession>
<dbReference type="Proteomes" id="UP000258522">
    <property type="component" value="Unassembled WGS sequence"/>
</dbReference>
<name>A0A3E1HDX1_9MYCO</name>
<gene>
    <name evidence="1" type="ORF">MUBE_13435</name>
</gene>
<protein>
    <submittedName>
        <fullName evidence="1">Uncharacterized protein</fullName>
    </submittedName>
</protein>
<sequence length="61" mass="6784">MELYLAGVRFGSPHDMPKSLPPGQSQAATAQENAHFAELRRAQTTAATFWWISTNPLRDLV</sequence>
<comment type="caution">
    <text evidence="1">The sequence shown here is derived from an EMBL/GenBank/DDBJ whole genome shotgun (WGS) entry which is preliminary data.</text>
</comment>
<proteinExistence type="predicted"/>
<organism evidence="1 2">
    <name type="scientific">Mycobacterium uberis</name>
    <dbReference type="NCBI Taxonomy" id="2162698"/>
    <lineage>
        <taxon>Bacteria</taxon>
        <taxon>Bacillati</taxon>
        <taxon>Actinomycetota</taxon>
        <taxon>Actinomycetes</taxon>
        <taxon>Mycobacteriales</taxon>
        <taxon>Mycobacteriaceae</taxon>
        <taxon>Mycobacterium</taxon>
    </lineage>
</organism>
<evidence type="ECO:0000313" key="2">
    <source>
        <dbReference type="Proteomes" id="UP000258522"/>
    </source>
</evidence>
<keyword evidence="2" id="KW-1185">Reference proteome</keyword>
<reference evidence="1 2" key="1">
    <citation type="submission" date="2018-07" db="EMBL/GenBank/DDBJ databases">
        <title>Whole genome sequence of Mycobacterium uberis.</title>
        <authorList>
            <person name="Benjak A."/>
        </authorList>
    </citation>
    <scope>NUCLEOTIDE SEQUENCE [LARGE SCALE GENOMIC DNA]</scope>
    <source>
        <strain evidence="1 2">Jura</strain>
    </source>
</reference>
<evidence type="ECO:0000313" key="1">
    <source>
        <dbReference type="EMBL" id="RFD24652.1"/>
    </source>
</evidence>
<dbReference type="AlphaFoldDB" id="A0A3E1HDX1"/>
<dbReference type="EMBL" id="QAYL01000027">
    <property type="protein sequence ID" value="RFD24652.1"/>
    <property type="molecule type" value="Genomic_DNA"/>
</dbReference>